<dbReference type="Proteomes" id="UP001150569">
    <property type="component" value="Unassembled WGS sequence"/>
</dbReference>
<feature type="active site" description="Proton donor" evidence="10">
    <location>
        <position position="120"/>
    </location>
</feature>
<dbReference type="InterPro" id="IPR013785">
    <property type="entry name" value="Aldolase_TIM"/>
</dbReference>
<dbReference type="AlphaFoldDB" id="A0A9W7ZUH5"/>
<dbReference type="Gene3D" id="3.20.20.70">
    <property type="entry name" value="Aldolase class I"/>
    <property type="match status" value="1"/>
</dbReference>
<dbReference type="SUPFAM" id="SSF51395">
    <property type="entry name" value="FMN-linked oxidoreductases"/>
    <property type="match status" value="1"/>
</dbReference>
<dbReference type="InterPro" id="IPR052582">
    <property type="entry name" value="tRNA-DUS-like"/>
</dbReference>
<dbReference type="PROSITE" id="PS01136">
    <property type="entry name" value="UPF0034"/>
    <property type="match status" value="1"/>
</dbReference>
<feature type="binding site" evidence="11">
    <location>
        <position position="187"/>
    </location>
    <ligand>
        <name>FMN</name>
        <dbReference type="ChEBI" id="CHEBI:58210"/>
    </ligand>
</feature>
<dbReference type="GO" id="GO:0006397">
    <property type="term" value="P:mRNA processing"/>
    <property type="evidence" value="ECO:0007669"/>
    <property type="project" value="UniProtKB-KW"/>
</dbReference>
<evidence type="ECO:0000256" key="6">
    <source>
        <dbReference type="ARBA" id="ARBA00023002"/>
    </source>
</evidence>
<evidence type="ECO:0000256" key="11">
    <source>
        <dbReference type="PIRSR" id="PIRSR006621-2"/>
    </source>
</evidence>
<keyword evidence="14" id="KW-1185">Reference proteome</keyword>
<comment type="catalytic activity">
    <reaction evidence="8">
        <text>a 5,6-dihydrouridine in mRNA + NADP(+) = a uridine in mRNA + NADPH + H(+)</text>
        <dbReference type="Rhea" id="RHEA:69855"/>
        <dbReference type="Rhea" id="RHEA-COMP:14658"/>
        <dbReference type="Rhea" id="RHEA-COMP:17789"/>
        <dbReference type="ChEBI" id="CHEBI:15378"/>
        <dbReference type="ChEBI" id="CHEBI:57783"/>
        <dbReference type="ChEBI" id="CHEBI:58349"/>
        <dbReference type="ChEBI" id="CHEBI:65315"/>
        <dbReference type="ChEBI" id="CHEBI:74443"/>
    </reaction>
    <physiologicalReaction direction="right-to-left" evidence="8">
        <dbReference type="Rhea" id="RHEA:69857"/>
    </physiologicalReaction>
</comment>
<dbReference type="EC" id="1.3.1.-" evidence="9"/>
<keyword evidence="4" id="KW-0507">mRNA processing</keyword>
<evidence type="ECO:0000256" key="1">
    <source>
        <dbReference type="ARBA" id="ARBA00001917"/>
    </source>
</evidence>
<reference evidence="13" key="1">
    <citation type="submission" date="2022-07" db="EMBL/GenBank/DDBJ databases">
        <title>Phylogenomic reconstructions and comparative analyses of Kickxellomycotina fungi.</title>
        <authorList>
            <person name="Reynolds N.K."/>
            <person name="Stajich J.E."/>
            <person name="Barry K."/>
            <person name="Grigoriev I.V."/>
            <person name="Crous P."/>
            <person name="Smith M.E."/>
        </authorList>
    </citation>
    <scope>NUCLEOTIDE SEQUENCE</scope>
    <source>
        <strain evidence="13">RSA 861</strain>
    </source>
</reference>
<dbReference type="PIRSF" id="PIRSF006621">
    <property type="entry name" value="Dus"/>
    <property type="match status" value="1"/>
</dbReference>
<dbReference type="GO" id="GO:0017150">
    <property type="term" value="F:tRNA dihydrouridine synthase activity"/>
    <property type="evidence" value="ECO:0007669"/>
    <property type="project" value="InterPro"/>
</dbReference>
<evidence type="ECO:0000256" key="10">
    <source>
        <dbReference type="PIRSR" id="PIRSR006621-1"/>
    </source>
</evidence>
<dbReference type="InterPro" id="IPR035587">
    <property type="entry name" value="DUS-like_FMN-bd"/>
</dbReference>
<evidence type="ECO:0000256" key="7">
    <source>
        <dbReference type="ARBA" id="ARBA00048342"/>
    </source>
</evidence>
<evidence type="ECO:0000256" key="3">
    <source>
        <dbReference type="ARBA" id="ARBA00022643"/>
    </source>
</evidence>
<evidence type="ECO:0000256" key="9">
    <source>
        <dbReference type="PIRNR" id="PIRNR006621"/>
    </source>
</evidence>
<comment type="similarity">
    <text evidence="9">Belongs to the dus family.</text>
</comment>
<dbReference type="GO" id="GO:0050660">
    <property type="term" value="F:flavin adenine dinucleotide binding"/>
    <property type="evidence" value="ECO:0007669"/>
    <property type="project" value="InterPro"/>
</dbReference>
<dbReference type="Pfam" id="PF01207">
    <property type="entry name" value="Dus"/>
    <property type="match status" value="1"/>
</dbReference>
<feature type="binding site" evidence="11">
    <location>
        <position position="91"/>
    </location>
    <ligand>
        <name>FMN</name>
        <dbReference type="ChEBI" id="CHEBI:58210"/>
    </ligand>
</feature>
<dbReference type="GO" id="GO:0005737">
    <property type="term" value="C:cytoplasm"/>
    <property type="evidence" value="ECO:0007669"/>
    <property type="project" value="TreeGrafter"/>
</dbReference>
<gene>
    <name evidence="13" type="primary">dus2_2</name>
    <name evidence="13" type="ORF">IWQ60_008120</name>
</gene>
<dbReference type="OrthoDB" id="10262250at2759"/>
<evidence type="ECO:0000313" key="13">
    <source>
        <dbReference type="EMBL" id="KAJ1916389.1"/>
    </source>
</evidence>
<comment type="function">
    <text evidence="9">Catalyzes the synthesis of dihydrouridine, a modified base found in the D-loop of most tRNAs.</text>
</comment>
<keyword evidence="2 9" id="KW-0285">Flavoprotein</keyword>
<evidence type="ECO:0000259" key="12">
    <source>
        <dbReference type="Pfam" id="PF01207"/>
    </source>
</evidence>
<proteinExistence type="inferred from homology"/>
<evidence type="ECO:0000256" key="5">
    <source>
        <dbReference type="ARBA" id="ARBA00022694"/>
    </source>
</evidence>
<evidence type="ECO:0000313" key="14">
    <source>
        <dbReference type="Proteomes" id="UP001150569"/>
    </source>
</evidence>
<keyword evidence="3 9" id="KW-0288">FMN</keyword>
<feature type="binding site" evidence="11">
    <location>
        <begin position="23"/>
        <end position="25"/>
    </location>
    <ligand>
        <name>FMN</name>
        <dbReference type="ChEBI" id="CHEBI:58210"/>
    </ligand>
</feature>
<evidence type="ECO:0000256" key="8">
    <source>
        <dbReference type="ARBA" id="ARBA00049447"/>
    </source>
</evidence>
<keyword evidence="5 9" id="KW-0819">tRNA processing</keyword>
<comment type="caution">
    <text evidence="13">The sequence shown here is derived from an EMBL/GenBank/DDBJ whole genome shotgun (WGS) entry which is preliminary data.</text>
</comment>
<comment type="catalytic activity">
    <reaction evidence="7">
        <text>a 5,6-dihydrouridine in mRNA + NAD(+) = a uridine in mRNA + NADH + H(+)</text>
        <dbReference type="Rhea" id="RHEA:69851"/>
        <dbReference type="Rhea" id="RHEA-COMP:14658"/>
        <dbReference type="Rhea" id="RHEA-COMP:17789"/>
        <dbReference type="ChEBI" id="CHEBI:15378"/>
        <dbReference type="ChEBI" id="CHEBI:57540"/>
        <dbReference type="ChEBI" id="CHEBI:57945"/>
        <dbReference type="ChEBI" id="CHEBI:65315"/>
        <dbReference type="ChEBI" id="CHEBI:74443"/>
    </reaction>
    <physiologicalReaction direction="right-to-left" evidence="7">
        <dbReference type="Rhea" id="RHEA:69853"/>
    </physiologicalReaction>
</comment>
<evidence type="ECO:0000256" key="2">
    <source>
        <dbReference type="ARBA" id="ARBA00022630"/>
    </source>
</evidence>
<feature type="binding site" evidence="11">
    <location>
        <position position="159"/>
    </location>
    <ligand>
        <name>FMN</name>
        <dbReference type="ChEBI" id="CHEBI:58210"/>
    </ligand>
</feature>
<dbReference type="InterPro" id="IPR001269">
    <property type="entry name" value="DUS_fam"/>
</dbReference>
<sequence length="311" mass="34492">MPAEPTFADPTSQRYADKLILAPMVRVGMLPMRMLALKYGADIVYTPEIIDKRIINSERVVNERTGIIEYRNNGVADLQIHPSEKPYVVFQMGTSDPDLALQAAQKVAQDVCGVDVNCGCPKKFSIQGGMGAALLSQPEKLEAILRRLVEGCDVPVTCKIRLLEDDEQTIKLVKMIESTGVKALAVHCRTRDERPRDPAHWDRLRLVTDAVKSIPVIVNGDVFKHEDIAQAKEITGASSVMIARGAQENVSIFDAAGPAPALLVAQEYITAAMAVDNRFQNSKYTLMQMYPATKSEEFRLLTRSRSYEDLK</sequence>
<dbReference type="EMBL" id="JANBPT010000586">
    <property type="protein sequence ID" value="KAJ1916389.1"/>
    <property type="molecule type" value="Genomic_DNA"/>
</dbReference>
<accession>A0A9W7ZUH5</accession>
<organism evidence="13 14">
    <name type="scientific">Tieghemiomyces parasiticus</name>
    <dbReference type="NCBI Taxonomy" id="78921"/>
    <lineage>
        <taxon>Eukaryota</taxon>
        <taxon>Fungi</taxon>
        <taxon>Fungi incertae sedis</taxon>
        <taxon>Zoopagomycota</taxon>
        <taxon>Kickxellomycotina</taxon>
        <taxon>Dimargaritomycetes</taxon>
        <taxon>Dimargaritales</taxon>
        <taxon>Dimargaritaceae</taxon>
        <taxon>Tieghemiomyces</taxon>
    </lineage>
</organism>
<dbReference type="PANTHER" id="PTHR45936:SF1">
    <property type="entry name" value="TRNA-DIHYDROURIDINE(20) SYNTHASE [NAD(P)+]-LIKE"/>
    <property type="match status" value="1"/>
</dbReference>
<dbReference type="PANTHER" id="PTHR45936">
    <property type="entry name" value="TRNA-DIHYDROURIDINE(20) SYNTHASE [NAD(P)+]-LIKE"/>
    <property type="match status" value="1"/>
</dbReference>
<comment type="cofactor">
    <cofactor evidence="1 9 11">
        <name>FMN</name>
        <dbReference type="ChEBI" id="CHEBI:58210"/>
    </cofactor>
</comment>
<feature type="binding site" evidence="11">
    <location>
        <begin position="243"/>
        <end position="244"/>
    </location>
    <ligand>
        <name>FMN</name>
        <dbReference type="ChEBI" id="CHEBI:58210"/>
    </ligand>
</feature>
<name>A0A9W7ZUH5_9FUNG</name>
<evidence type="ECO:0000256" key="4">
    <source>
        <dbReference type="ARBA" id="ARBA00022664"/>
    </source>
</evidence>
<keyword evidence="11" id="KW-0547">Nucleotide-binding</keyword>
<dbReference type="CDD" id="cd02801">
    <property type="entry name" value="DUS_like_FMN"/>
    <property type="match status" value="1"/>
</dbReference>
<protein>
    <recommendedName>
        <fullName evidence="9">tRNA-dihydrouridine synthase</fullName>
        <ecNumber evidence="9">1.3.1.-</ecNumber>
    </recommendedName>
</protein>
<dbReference type="InterPro" id="IPR018517">
    <property type="entry name" value="tRNA_hU_synthase_CS"/>
</dbReference>
<keyword evidence="6 9" id="KW-0560">Oxidoreductase</keyword>
<feature type="domain" description="DUS-like FMN-binding" evidence="12">
    <location>
        <begin position="20"/>
        <end position="255"/>
    </location>
</feature>